<feature type="transmembrane region" description="Helical" evidence="1">
    <location>
        <begin position="223"/>
        <end position="242"/>
    </location>
</feature>
<feature type="transmembrane region" description="Helical" evidence="1">
    <location>
        <begin position="7"/>
        <end position="27"/>
    </location>
</feature>
<keyword evidence="1" id="KW-0812">Transmembrane</keyword>
<evidence type="ECO:0000313" key="4">
    <source>
        <dbReference type="Proteomes" id="UP000184120"/>
    </source>
</evidence>
<keyword evidence="1" id="KW-0472">Membrane</keyword>
<feature type="transmembrane region" description="Helical" evidence="1">
    <location>
        <begin position="137"/>
        <end position="155"/>
    </location>
</feature>
<name>A0A1M6VD50_9FLAO</name>
<feature type="transmembrane region" description="Helical" evidence="1">
    <location>
        <begin position="190"/>
        <end position="211"/>
    </location>
</feature>
<proteinExistence type="predicted"/>
<dbReference type="InterPro" id="IPR000326">
    <property type="entry name" value="PAP2/HPO"/>
</dbReference>
<feature type="transmembrane region" description="Helical" evidence="1">
    <location>
        <begin position="162"/>
        <end position="184"/>
    </location>
</feature>
<keyword evidence="1" id="KW-1133">Transmembrane helix</keyword>
<gene>
    <name evidence="3" type="ORF">SAMN05443634_103273</name>
</gene>
<dbReference type="EMBL" id="FRBH01000003">
    <property type="protein sequence ID" value="SHK79216.1"/>
    <property type="molecule type" value="Genomic_DNA"/>
</dbReference>
<evidence type="ECO:0000259" key="2">
    <source>
        <dbReference type="SMART" id="SM00014"/>
    </source>
</evidence>
<reference evidence="4" key="1">
    <citation type="submission" date="2016-11" db="EMBL/GenBank/DDBJ databases">
        <authorList>
            <person name="Varghese N."/>
            <person name="Submissions S."/>
        </authorList>
    </citation>
    <scope>NUCLEOTIDE SEQUENCE [LARGE SCALE GENOMIC DNA]</scope>
    <source>
        <strain evidence="4">DSM 27989</strain>
    </source>
</reference>
<protein>
    <submittedName>
        <fullName evidence="3">PAP2 superfamily protein</fullName>
    </submittedName>
</protein>
<dbReference type="CDD" id="cd01610">
    <property type="entry name" value="PAP2_like"/>
    <property type="match status" value="1"/>
</dbReference>
<dbReference type="AlphaFoldDB" id="A0A1M6VD50"/>
<dbReference type="SMART" id="SM00014">
    <property type="entry name" value="acidPPc"/>
    <property type="match status" value="1"/>
</dbReference>
<evidence type="ECO:0000313" key="3">
    <source>
        <dbReference type="EMBL" id="SHK79216.1"/>
    </source>
</evidence>
<dbReference type="InterPro" id="IPR036938">
    <property type="entry name" value="PAP2/HPO_sf"/>
</dbReference>
<dbReference type="Pfam" id="PF01569">
    <property type="entry name" value="PAP2"/>
    <property type="match status" value="1"/>
</dbReference>
<organism evidence="3 4">
    <name type="scientific">Chishuiella changwenlii</name>
    <dbReference type="NCBI Taxonomy" id="1434701"/>
    <lineage>
        <taxon>Bacteria</taxon>
        <taxon>Pseudomonadati</taxon>
        <taxon>Bacteroidota</taxon>
        <taxon>Flavobacteriia</taxon>
        <taxon>Flavobacteriales</taxon>
        <taxon>Weeksellaceae</taxon>
        <taxon>Chishuiella</taxon>
    </lineage>
</organism>
<dbReference type="Proteomes" id="UP000184120">
    <property type="component" value="Unassembled WGS sequence"/>
</dbReference>
<dbReference type="SUPFAM" id="SSF48317">
    <property type="entry name" value="Acid phosphatase/Vanadium-dependent haloperoxidase"/>
    <property type="match status" value="1"/>
</dbReference>
<dbReference type="STRING" id="1434701.SAMN05443634_103273"/>
<accession>A0A1M6VD50</accession>
<dbReference type="PANTHER" id="PTHR14969">
    <property type="entry name" value="SPHINGOSINE-1-PHOSPHATE PHOSPHOHYDROLASE"/>
    <property type="match status" value="1"/>
</dbReference>
<feature type="transmembrane region" description="Helical" evidence="1">
    <location>
        <begin position="248"/>
        <end position="268"/>
    </location>
</feature>
<feature type="transmembrane region" description="Helical" evidence="1">
    <location>
        <begin position="62"/>
        <end position="81"/>
    </location>
</feature>
<sequence length="272" mass="30929">MENYTKLSLVPILPPLFLLLSIVVYLYTKDAFSIEKYIEVQKELFLFLNLKLSQFPMIQHNLTQLGDAFVFLSLLTIFIIHAPKIWEALVCASLVSVVFCSISKKVFSVPRPAVILDNNSFVIVGKTLSGHNSLPSGHSMTVFTILTILLFAFMPSEKYKKIIWTISVLIIGLVLVFTRVGVGAHYPLDVMVGSIIGYISGLLGIFICRKYSLCQWIGNKKIYPFFILLFTVSIVLLINKILKENLVIYYFPLGILFVTVYLMIRVYVRKRV</sequence>
<feature type="domain" description="Phosphatidic acid phosphatase type 2/haloperoxidase" evidence="2">
    <location>
        <begin position="88"/>
        <end position="205"/>
    </location>
</feature>
<evidence type="ECO:0000256" key="1">
    <source>
        <dbReference type="SAM" id="Phobius"/>
    </source>
</evidence>
<dbReference type="PANTHER" id="PTHR14969:SF13">
    <property type="entry name" value="AT30094P"/>
    <property type="match status" value="1"/>
</dbReference>
<dbReference type="Gene3D" id="1.20.144.10">
    <property type="entry name" value="Phosphatidic acid phosphatase type 2/haloperoxidase"/>
    <property type="match status" value="1"/>
</dbReference>